<dbReference type="InterPro" id="IPR018114">
    <property type="entry name" value="TRYPSIN_HIS"/>
</dbReference>
<dbReference type="Pfam" id="PF00089">
    <property type="entry name" value="Trypsin"/>
    <property type="match status" value="1"/>
</dbReference>
<accession>B4P664</accession>
<dbReference type="KEGG" id="dya:Dyak_GE11796"/>
<evidence type="ECO:0000313" key="10">
    <source>
        <dbReference type="EMBL" id="EDW91914.2"/>
    </source>
</evidence>
<dbReference type="EMBL" id="CM000158">
    <property type="protein sequence ID" value="EDW91914.2"/>
    <property type="molecule type" value="Genomic_DNA"/>
</dbReference>
<dbReference type="OrthoDB" id="7827063at2759"/>
<proteinExistence type="predicted"/>
<evidence type="ECO:0000256" key="4">
    <source>
        <dbReference type="ARBA" id="ARBA00022729"/>
    </source>
</evidence>
<evidence type="ECO:0000256" key="8">
    <source>
        <dbReference type="ARBA" id="ARBA00023157"/>
    </source>
</evidence>
<dbReference type="GO" id="GO:0005576">
    <property type="term" value="C:extracellular region"/>
    <property type="evidence" value="ECO:0007669"/>
    <property type="project" value="UniProtKB-SubCell"/>
</dbReference>
<dbReference type="SMART" id="SM00020">
    <property type="entry name" value="Tryp_SPc"/>
    <property type="match status" value="1"/>
</dbReference>
<dbReference type="InterPro" id="IPR001314">
    <property type="entry name" value="Peptidase_S1A"/>
</dbReference>
<dbReference type="SMR" id="B4P664"/>
<keyword evidence="6" id="KW-0720">Serine protease</keyword>
<keyword evidence="8" id="KW-1015">Disulfide bond</keyword>
<evidence type="ECO:0000259" key="9">
    <source>
        <dbReference type="PROSITE" id="PS50240"/>
    </source>
</evidence>
<sequence length="283" mass="32034">MDVHRFDKDPACRNQREKFCGNNPTQFMCYGDSGSPLGVQLLDNKCIPPKYAPRIIGGQNAGRAPWMAYLMRNRAFVGGGSLIAYRFVLTAAHCSKLNETLFVRLGEYDLSTTRDGKTQDYRAVDIYRHPYYNAVTQVNDIALLKLDRPVIYTATIRPICILLSPGVRFVINKIKLFTVTGWGQASRYPRMPTKLQQMTVRRYSYSHCYNQPGKLCASNPAQFACKGDAGSPLGAQVRYNGTTIFAQFGVASTFTDNCKAYGIYTDLLYHTHWIAETMQHNWY</sequence>
<feature type="domain" description="Peptidase S1" evidence="9">
    <location>
        <begin position="55"/>
        <end position="279"/>
    </location>
</feature>
<keyword evidence="4" id="KW-0732">Signal</keyword>
<dbReference type="SUPFAM" id="SSF50494">
    <property type="entry name" value="Trypsin-like serine proteases"/>
    <property type="match status" value="1"/>
</dbReference>
<dbReference type="GO" id="GO:0004252">
    <property type="term" value="F:serine-type endopeptidase activity"/>
    <property type="evidence" value="ECO:0007669"/>
    <property type="project" value="InterPro"/>
</dbReference>
<keyword evidence="2" id="KW-0964">Secreted</keyword>
<keyword evidence="5 10" id="KW-0378">Hydrolase</keyword>
<dbReference type="HOGENOM" id="CLU_006842_0_3_1"/>
<dbReference type="Gene3D" id="2.40.10.10">
    <property type="entry name" value="Trypsin-like serine proteases"/>
    <property type="match status" value="1"/>
</dbReference>
<dbReference type="PANTHER" id="PTHR24260">
    <property type="match status" value="1"/>
</dbReference>
<dbReference type="PANTHER" id="PTHR24260:SF147">
    <property type="entry name" value="EG:BACR7A4.3 PROTEIN-RELATED"/>
    <property type="match status" value="1"/>
</dbReference>
<reference evidence="10 11" key="1">
    <citation type="journal article" date="2007" name="Nature">
        <title>Evolution of genes and genomes on the Drosophila phylogeny.</title>
        <authorList>
            <consortium name="Drosophila 12 Genomes Consortium"/>
            <person name="Clark A.G."/>
            <person name="Eisen M.B."/>
            <person name="Smith D.R."/>
            <person name="Bergman C.M."/>
            <person name="Oliver B."/>
            <person name="Markow T.A."/>
            <person name="Kaufman T.C."/>
            <person name="Kellis M."/>
            <person name="Gelbart W."/>
            <person name="Iyer V.N."/>
            <person name="Pollard D.A."/>
            <person name="Sackton T.B."/>
            <person name="Larracuente A.M."/>
            <person name="Singh N.D."/>
            <person name="Abad J.P."/>
            <person name="Abt D.N."/>
            <person name="Adryan B."/>
            <person name="Aguade M."/>
            <person name="Akashi H."/>
            <person name="Anderson W.W."/>
            <person name="Aquadro C.F."/>
            <person name="Ardell D.H."/>
            <person name="Arguello R."/>
            <person name="Artieri C.G."/>
            <person name="Barbash D.A."/>
            <person name="Barker D."/>
            <person name="Barsanti P."/>
            <person name="Batterham P."/>
            <person name="Batzoglou S."/>
            <person name="Begun D."/>
            <person name="Bhutkar A."/>
            <person name="Blanco E."/>
            <person name="Bosak S.A."/>
            <person name="Bradley R.K."/>
            <person name="Brand A.D."/>
            <person name="Brent M.R."/>
            <person name="Brooks A.N."/>
            <person name="Brown R.H."/>
            <person name="Butlin R.K."/>
            <person name="Caggese C."/>
            <person name="Calvi B.R."/>
            <person name="Bernardo de Carvalho A."/>
            <person name="Caspi A."/>
            <person name="Castrezana S."/>
            <person name="Celniker S.E."/>
            <person name="Chang J.L."/>
            <person name="Chapple C."/>
            <person name="Chatterji S."/>
            <person name="Chinwalla A."/>
            <person name="Civetta A."/>
            <person name="Clifton S.W."/>
            <person name="Comeron J.M."/>
            <person name="Costello J.C."/>
            <person name="Coyne J.A."/>
            <person name="Daub J."/>
            <person name="David R.G."/>
            <person name="Delcher A.L."/>
            <person name="Delehaunty K."/>
            <person name="Do C.B."/>
            <person name="Ebling H."/>
            <person name="Edwards K."/>
            <person name="Eickbush T."/>
            <person name="Evans J.D."/>
            <person name="Filipski A."/>
            <person name="Findeiss S."/>
            <person name="Freyhult E."/>
            <person name="Fulton L."/>
            <person name="Fulton R."/>
            <person name="Garcia A.C."/>
            <person name="Gardiner A."/>
            <person name="Garfield D.A."/>
            <person name="Garvin B.E."/>
            <person name="Gibson G."/>
            <person name="Gilbert D."/>
            <person name="Gnerre S."/>
            <person name="Godfrey J."/>
            <person name="Good R."/>
            <person name="Gotea V."/>
            <person name="Gravely B."/>
            <person name="Greenberg A.J."/>
            <person name="Griffiths-Jones S."/>
            <person name="Gross S."/>
            <person name="Guigo R."/>
            <person name="Gustafson E.A."/>
            <person name="Haerty W."/>
            <person name="Hahn M.W."/>
            <person name="Halligan D.L."/>
            <person name="Halpern A.L."/>
            <person name="Halter G.M."/>
            <person name="Han M.V."/>
            <person name="Heger A."/>
            <person name="Hillier L."/>
            <person name="Hinrichs A.S."/>
            <person name="Holmes I."/>
            <person name="Hoskins R.A."/>
            <person name="Hubisz M.J."/>
            <person name="Hultmark D."/>
            <person name="Huntley M.A."/>
            <person name="Jaffe D.B."/>
            <person name="Jagadeeshan S."/>
            <person name="Jeck W.R."/>
            <person name="Johnson J."/>
            <person name="Jones C.D."/>
            <person name="Jordan W.C."/>
            <person name="Karpen G.H."/>
            <person name="Kataoka E."/>
            <person name="Keightley P.D."/>
            <person name="Kheradpour P."/>
            <person name="Kirkness E.F."/>
            <person name="Koerich L.B."/>
            <person name="Kristiansen K."/>
            <person name="Kudrna D."/>
            <person name="Kulathinal R.J."/>
            <person name="Kumar S."/>
            <person name="Kwok R."/>
            <person name="Lander E."/>
            <person name="Langley C.H."/>
            <person name="Lapoint R."/>
            <person name="Lazzaro B.P."/>
            <person name="Lee S.J."/>
            <person name="Levesque L."/>
            <person name="Li R."/>
            <person name="Lin C.F."/>
            <person name="Lin M.F."/>
            <person name="Lindblad-Toh K."/>
            <person name="Llopart A."/>
            <person name="Long M."/>
            <person name="Low L."/>
            <person name="Lozovsky E."/>
            <person name="Lu J."/>
            <person name="Luo M."/>
            <person name="Machado C.A."/>
            <person name="Makalowski W."/>
            <person name="Marzo M."/>
            <person name="Matsuda M."/>
            <person name="Matzkin L."/>
            <person name="McAllister B."/>
            <person name="McBride C.S."/>
            <person name="McKernan B."/>
            <person name="McKernan K."/>
            <person name="Mendez-Lago M."/>
            <person name="Minx P."/>
            <person name="Mollenhauer M.U."/>
            <person name="Montooth K."/>
            <person name="Mount S.M."/>
            <person name="Mu X."/>
            <person name="Myers E."/>
            <person name="Negre B."/>
            <person name="Newfeld S."/>
            <person name="Nielsen R."/>
            <person name="Noor M.A."/>
            <person name="O'Grady P."/>
            <person name="Pachter L."/>
            <person name="Papaceit M."/>
            <person name="Parisi M.J."/>
            <person name="Parisi M."/>
            <person name="Parts L."/>
            <person name="Pedersen J.S."/>
            <person name="Pesole G."/>
            <person name="Phillippy A.M."/>
            <person name="Ponting C.P."/>
            <person name="Pop M."/>
            <person name="Porcelli D."/>
            <person name="Powell J.R."/>
            <person name="Prohaska S."/>
            <person name="Pruitt K."/>
            <person name="Puig M."/>
            <person name="Quesneville H."/>
            <person name="Ram K.R."/>
            <person name="Rand D."/>
            <person name="Rasmussen M.D."/>
            <person name="Reed L.K."/>
            <person name="Reenan R."/>
            <person name="Reily A."/>
            <person name="Remington K.A."/>
            <person name="Rieger T.T."/>
            <person name="Ritchie M.G."/>
            <person name="Robin C."/>
            <person name="Rogers Y.H."/>
            <person name="Rohde C."/>
            <person name="Rozas J."/>
            <person name="Rubenfield M.J."/>
            <person name="Ruiz A."/>
            <person name="Russo S."/>
            <person name="Salzberg S.L."/>
            <person name="Sanchez-Gracia A."/>
            <person name="Saranga D.J."/>
            <person name="Sato H."/>
            <person name="Schaeffer S.W."/>
            <person name="Schatz M.C."/>
            <person name="Schlenke T."/>
            <person name="Schwartz R."/>
            <person name="Segarra C."/>
            <person name="Singh R.S."/>
            <person name="Sirot L."/>
            <person name="Sirota M."/>
            <person name="Sisneros N.B."/>
            <person name="Smith C.D."/>
            <person name="Smith T.F."/>
            <person name="Spieth J."/>
            <person name="Stage D.E."/>
            <person name="Stark A."/>
            <person name="Stephan W."/>
            <person name="Strausberg R.L."/>
            <person name="Strempel S."/>
            <person name="Sturgill D."/>
            <person name="Sutton G."/>
            <person name="Sutton G.G."/>
            <person name="Tao W."/>
            <person name="Teichmann S."/>
            <person name="Tobari Y.N."/>
            <person name="Tomimura Y."/>
            <person name="Tsolas J.M."/>
            <person name="Valente V.L."/>
            <person name="Venter E."/>
            <person name="Venter J.C."/>
            <person name="Vicario S."/>
            <person name="Vieira F.G."/>
            <person name="Vilella A.J."/>
            <person name="Villasante A."/>
            <person name="Walenz B."/>
            <person name="Wang J."/>
            <person name="Wasserman M."/>
            <person name="Watts T."/>
            <person name="Wilson D."/>
            <person name="Wilson R.K."/>
            <person name="Wing R.A."/>
            <person name="Wolfner M.F."/>
            <person name="Wong A."/>
            <person name="Wong G.K."/>
            <person name="Wu C.I."/>
            <person name="Wu G."/>
            <person name="Yamamoto D."/>
            <person name="Yang H.P."/>
            <person name="Yang S.P."/>
            <person name="Yorke J.A."/>
            <person name="Yoshida K."/>
            <person name="Zdobnov E."/>
            <person name="Zhang P."/>
            <person name="Zhang Y."/>
            <person name="Zimin A.V."/>
            <person name="Baldwin J."/>
            <person name="Abdouelleil A."/>
            <person name="Abdulkadir J."/>
            <person name="Abebe A."/>
            <person name="Abera B."/>
            <person name="Abreu J."/>
            <person name="Acer S.C."/>
            <person name="Aftuck L."/>
            <person name="Alexander A."/>
            <person name="An P."/>
            <person name="Anderson E."/>
            <person name="Anderson S."/>
            <person name="Arachi H."/>
            <person name="Azer M."/>
            <person name="Bachantsang P."/>
            <person name="Barry A."/>
            <person name="Bayul T."/>
            <person name="Berlin A."/>
            <person name="Bessette D."/>
            <person name="Bloom T."/>
            <person name="Blye J."/>
            <person name="Boguslavskiy L."/>
            <person name="Bonnet C."/>
            <person name="Boukhgalter B."/>
            <person name="Bourzgui I."/>
            <person name="Brown A."/>
            <person name="Cahill P."/>
            <person name="Channer S."/>
            <person name="Cheshatsang Y."/>
            <person name="Chuda L."/>
            <person name="Citroen M."/>
            <person name="Collymore A."/>
            <person name="Cooke P."/>
            <person name="Costello M."/>
            <person name="D'Aco K."/>
            <person name="Daza R."/>
            <person name="De Haan G."/>
            <person name="DeGray S."/>
            <person name="DeMaso C."/>
            <person name="Dhargay N."/>
            <person name="Dooley K."/>
            <person name="Dooley E."/>
            <person name="Doricent M."/>
            <person name="Dorje P."/>
            <person name="Dorjee K."/>
            <person name="Dupes A."/>
            <person name="Elong R."/>
            <person name="Falk J."/>
            <person name="Farina A."/>
            <person name="Faro S."/>
            <person name="Ferguson D."/>
            <person name="Fisher S."/>
            <person name="Foley C.D."/>
            <person name="Franke A."/>
            <person name="Friedrich D."/>
            <person name="Gadbois L."/>
            <person name="Gearin G."/>
            <person name="Gearin C.R."/>
            <person name="Giannoukos G."/>
            <person name="Goode T."/>
            <person name="Graham J."/>
            <person name="Grandbois E."/>
            <person name="Grewal S."/>
            <person name="Gyaltsen K."/>
            <person name="Hafez N."/>
            <person name="Hagos B."/>
            <person name="Hall J."/>
            <person name="Henson C."/>
            <person name="Hollinger A."/>
            <person name="Honan T."/>
            <person name="Huard M.D."/>
            <person name="Hughes L."/>
            <person name="Hurhula B."/>
            <person name="Husby M.E."/>
            <person name="Kamat A."/>
            <person name="Kanga B."/>
            <person name="Kashin S."/>
            <person name="Khazanovich D."/>
            <person name="Kisner P."/>
            <person name="Lance K."/>
            <person name="Lara M."/>
            <person name="Lee W."/>
            <person name="Lennon N."/>
            <person name="Letendre F."/>
            <person name="LeVine R."/>
            <person name="Lipovsky A."/>
            <person name="Liu X."/>
            <person name="Liu J."/>
            <person name="Liu S."/>
            <person name="Lokyitsang T."/>
            <person name="Lokyitsang Y."/>
            <person name="Lubonja R."/>
            <person name="Lui A."/>
            <person name="MacDonald P."/>
            <person name="Magnisalis V."/>
            <person name="Maru K."/>
            <person name="Matthews C."/>
            <person name="McCusker W."/>
            <person name="McDonough S."/>
            <person name="Mehta T."/>
            <person name="Meldrim J."/>
            <person name="Meneus L."/>
            <person name="Mihai O."/>
            <person name="Mihalev A."/>
            <person name="Mihova T."/>
            <person name="Mittelman R."/>
            <person name="Mlenga V."/>
            <person name="Montmayeur A."/>
            <person name="Mulrain L."/>
            <person name="Navidi A."/>
            <person name="Naylor J."/>
            <person name="Negash T."/>
            <person name="Nguyen T."/>
            <person name="Nguyen N."/>
            <person name="Nicol R."/>
            <person name="Norbu C."/>
            <person name="Norbu N."/>
            <person name="Novod N."/>
            <person name="O'Neill B."/>
            <person name="Osman S."/>
            <person name="Markiewicz E."/>
            <person name="Oyono O.L."/>
            <person name="Patti C."/>
            <person name="Phunkhang P."/>
            <person name="Pierre F."/>
            <person name="Priest M."/>
            <person name="Raghuraman S."/>
            <person name="Rege F."/>
            <person name="Reyes R."/>
            <person name="Rise C."/>
            <person name="Rogov P."/>
            <person name="Ross K."/>
            <person name="Ryan E."/>
            <person name="Settipalli S."/>
            <person name="Shea T."/>
            <person name="Sherpa N."/>
            <person name="Shi L."/>
            <person name="Shih D."/>
            <person name="Sparrow T."/>
            <person name="Spaulding J."/>
            <person name="Stalker J."/>
            <person name="Stange-Thomann N."/>
            <person name="Stavropoulos S."/>
            <person name="Stone C."/>
            <person name="Strader C."/>
            <person name="Tesfaye S."/>
            <person name="Thomson T."/>
            <person name="Thoulutsang Y."/>
            <person name="Thoulutsang D."/>
            <person name="Topham K."/>
            <person name="Topping I."/>
            <person name="Tsamla T."/>
            <person name="Vassiliev H."/>
            <person name="Vo A."/>
            <person name="Wangchuk T."/>
            <person name="Wangdi T."/>
            <person name="Weiand M."/>
            <person name="Wilkinson J."/>
            <person name="Wilson A."/>
            <person name="Yadav S."/>
            <person name="Young G."/>
            <person name="Yu Q."/>
            <person name="Zembek L."/>
            <person name="Zhong D."/>
            <person name="Zimmer A."/>
            <person name="Zwirko Z."/>
            <person name="Jaffe D.B."/>
            <person name="Alvarez P."/>
            <person name="Brockman W."/>
            <person name="Butler J."/>
            <person name="Chin C."/>
            <person name="Gnerre S."/>
            <person name="Grabherr M."/>
            <person name="Kleber M."/>
            <person name="Mauceli E."/>
            <person name="MacCallum I."/>
        </authorList>
    </citation>
    <scope>NUCLEOTIDE SEQUENCE [LARGE SCALE GENOMIC DNA]</scope>
    <source>
        <strain evidence="11">Tai18E2 / Tucson 14021-0261.01</strain>
    </source>
</reference>
<evidence type="ECO:0000256" key="5">
    <source>
        <dbReference type="ARBA" id="ARBA00022801"/>
    </source>
</evidence>
<reference evidence="10 11" key="2">
    <citation type="journal article" date="2007" name="PLoS Biol.">
        <title>Principles of genome evolution in the Drosophila melanogaster species group.</title>
        <authorList>
            <person name="Ranz J.M."/>
            <person name="Maurin D."/>
            <person name="Chan Y.S."/>
            <person name="von Grotthuss M."/>
            <person name="Hillier L.W."/>
            <person name="Roote J."/>
            <person name="Ashburner M."/>
            <person name="Bergman C.M."/>
        </authorList>
    </citation>
    <scope>NUCLEOTIDE SEQUENCE [LARGE SCALE GENOMIC DNA]</scope>
    <source>
        <strain evidence="11">Tai18E2 / Tucson 14021-0261.01</strain>
    </source>
</reference>
<dbReference type="eggNOG" id="KOG3627">
    <property type="taxonomic scope" value="Eukaryota"/>
</dbReference>
<dbReference type="GO" id="GO:0006508">
    <property type="term" value="P:proteolysis"/>
    <property type="evidence" value="ECO:0007669"/>
    <property type="project" value="UniProtKB-KW"/>
</dbReference>
<evidence type="ECO:0000256" key="7">
    <source>
        <dbReference type="ARBA" id="ARBA00023145"/>
    </source>
</evidence>
<dbReference type="AlphaFoldDB" id="B4P664"/>
<dbReference type="FunFam" id="2.40.10.10:FF:000146">
    <property type="entry name" value="Serine protease 53"/>
    <property type="match status" value="1"/>
</dbReference>
<dbReference type="InterPro" id="IPR043504">
    <property type="entry name" value="Peptidase_S1_PA_chymotrypsin"/>
</dbReference>
<dbReference type="Proteomes" id="UP000002282">
    <property type="component" value="Chromosome 2R"/>
</dbReference>
<dbReference type="PROSITE" id="PS00134">
    <property type="entry name" value="TRYPSIN_HIS"/>
    <property type="match status" value="1"/>
</dbReference>
<keyword evidence="3" id="KW-0645">Protease</keyword>
<dbReference type="InterPro" id="IPR001254">
    <property type="entry name" value="Trypsin_dom"/>
</dbReference>
<keyword evidence="11" id="KW-1185">Reference proteome</keyword>
<evidence type="ECO:0000313" key="11">
    <source>
        <dbReference type="Proteomes" id="UP000002282"/>
    </source>
</evidence>
<dbReference type="InterPro" id="IPR051333">
    <property type="entry name" value="CLIP_Serine_Protease"/>
</dbReference>
<dbReference type="MEROPS" id="S01.B52"/>
<gene>
    <name evidence="10" type="primary">Dyak\GE11796</name>
    <name evidence="10" type="synonym">dyak_GLEANR_12098</name>
    <name evidence="10" type="synonym">GE11796</name>
    <name evidence="10" type="ORF">Dyak_GE11796</name>
</gene>
<name>B4P664_DROYA</name>
<evidence type="ECO:0000256" key="2">
    <source>
        <dbReference type="ARBA" id="ARBA00022525"/>
    </source>
</evidence>
<dbReference type="PRINTS" id="PR00722">
    <property type="entry name" value="CHYMOTRYPSIN"/>
</dbReference>
<comment type="subcellular location">
    <subcellularLocation>
        <location evidence="1">Secreted</location>
    </subcellularLocation>
</comment>
<protein>
    <recommendedName>
        <fullName evidence="9">Peptidase S1 domain-containing protein</fullName>
    </recommendedName>
</protein>
<dbReference type="InterPro" id="IPR009003">
    <property type="entry name" value="Peptidase_S1_PA"/>
</dbReference>
<keyword evidence="7" id="KW-0865">Zymogen</keyword>
<evidence type="ECO:0000256" key="3">
    <source>
        <dbReference type="ARBA" id="ARBA00022670"/>
    </source>
</evidence>
<organism evidence="10 11">
    <name type="scientific">Drosophila yakuba</name>
    <name type="common">Fruit fly</name>
    <dbReference type="NCBI Taxonomy" id="7245"/>
    <lineage>
        <taxon>Eukaryota</taxon>
        <taxon>Metazoa</taxon>
        <taxon>Ecdysozoa</taxon>
        <taxon>Arthropoda</taxon>
        <taxon>Hexapoda</taxon>
        <taxon>Insecta</taxon>
        <taxon>Pterygota</taxon>
        <taxon>Neoptera</taxon>
        <taxon>Endopterygota</taxon>
        <taxon>Diptera</taxon>
        <taxon>Brachycera</taxon>
        <taxon>Muscomorpha</taxon>
        <taxon>Ephydroidea</taxon>
        <taxon>Drosophilidae</taxon>
        <taxon>Drosophila</taxon>
        <taxon>Sophophora</taxon>
    </lineage>
</organism>
<dbReference type="PROSITE" id="PS50240">
    <property type="entry name" value="TRYPSIN_DOM"/>
    <property type="match status" value="1"/>
</dbReference>
<evidence type="ECO:0000256" key="1">
    <source>
        <dbReference type="ARBA" id="ARBA00004613"/>
    </source>
</evidence>
<dbReference type="CDD" id="cd00190">
    <property type="entry name" value="Tryp_SPc"/>
    <property type="match status" value="1"/>
</dbReference>
<evidence type="ECO:0000256" key="6">
    <source>
        <dbReference type="ARBA" id="ARBA00022825"/>
    </source>
</evidence>